<evidence type="ECO:0000256" key="1">
    <source>
        <dbReference type="ARBA" id="ARBA00004651"/>
    </source>
</evidence>
<name>A0A6P8ID03_ACTTE</name>
<dbReference type="InterPro" id="IPR050569">
    <property type="entry name" value="TAAR"/>
</dbReference>
<keyword evidence="7 9" id="KW-0675">Receptor</keyword>
<gene>
    <name evidence="13" type="primary">LOC116298712</name>
</gene>
<dbReference type="InterPro" id="IPR000276">
    <property type="entry name" value="GPCR_Rhodpsn"/>
</dbReference>
<keyword evidence="2" id="KW-1003">Cell membrane</keyword>
<reference evidence="13" key="1">
    <citation type="submission" date="2025-08" db="UniProtKB">
        <authorList>
            <consortium name="RefSeq"/>
        </authorList>
    </citation>
    <scope>IDENTIFICATION</scope>
    <source>
        <tissue evidence="13">Tentacle</tissue>
    </source>
</reference>
<evidence type="ECO:0000256" key="9">
    <source>
        <dbReference type="RuleBase" id="RU000688"/>
    </source>
</evidence>
<feature type="transmembrane region" description="Helical" evidence="10">
    <location>
        <begin position="65"/>
        <end position="83"/>
    </location>
</feature>
<keyword evidence="8 9" id="KW-0807">Transducer</keyword>
<dbReference type="InterPro" id="IPR017452">
    <property type="entry name" value="GPCR_Rhodpsn_7TM"/>
</dbReference>
<feature type="transmembrane region" description="Helical" evidence="10">
    <location>
        <begin position="145"/>
        <end position="163"/>
    </location>
</feature>
<accession>A0A6P8ID03</accession>
<evidence type="ECO:0000256" key="3">
    <source>
        <dbReference type="ARBA" id="ARBA00022692"/>
    </source>
</evidence>
<evidence type="ECO:0000256" key="6">
    <source>
        <dbReference type="ARBA" id="ARBA00023136"/>
    </source>
</evidence>
<evidence type="ECO:0000256" key="4">
    <source>
        <dbReference type="ARBA" id="ARBA00022989"/>
    </source>
</evidence>
<dbReference type="SUPFAM" id="SSF81321">
    <property type="entry name" value="Family A G protein-coupled receptor-like"/>
    <property type="match status" value="1"/>
</dbReference>
<feature type="transmembrane region" description="Helical" evidence="10">
    <location>
        <begin position="175"/>
        <end position="201"/>
    </location>
</feature>
<dbReference type="InParanoid" id="A0A6P8ID03"/>
<dbReference type="PANTHER" id="PTHR24249:SF372">
    <property type="entry name" value="G-PROTEIN COUPLED RECEPTORS FAMILY 1 PROFILE DOMAIN-CONTAINING PROTEIN"/>
    <property type="match status" value="1"/>
</dbReference>
<evidence type="ECO:0000256" key="7">
    <source>
        <dbReference type="ARBA" id="ARBA00023170"/>
    </source>
</evidence>
<dbReference type="Proteomes" id="UP000515163">
    <property type="component" value="Unplaced"/>
</dbReference>
<dbReference type="RefSeq" id="XP_031563110.1">
    <property type="nucleotide sequence ID" value="XM_031707250.1"/>
</dbReference>
<dbReference type="GO" id="GO:0005886">
    <property type="term" value="C:plasma membrane"/>
    <property type="evidence" value="ECO:0007669"/>
    <property type="project" value="UniProtKB-SubCell"/>
</dbReference>
<evidence type="ECO:0000313" key="13">
    <source>
        <dbReference type="RefSeq" id="XP_031563110.1"/>
    </source>
</evidence>
<organism evidence="12 13">
    <name type="scientific">Actinia tenebrosa</name>
    <name type="common">Australian red waratah sea anemone</name>
    <dbReference type="NCBI Taxonomy" id="6105"/>
    <lineage>
        <taxon>Eukaryota</taxon>
        <taxon>Metazoa</taxon>
        <taxon>Cnidaria</taxon>
        <taxon>Anthozoa</taxon>
        <taxon>Hexacorallia</taxon>
        <taxon>Actiniaria</taxon>
        <taxon>Actiniidae</taxon>
        <taxon>Actinia</taxon>
    </lineage>
</organism>
<evidence type="ECO:0000256" key="2">
    <source>
        <dbReference type="ARBA" id="ARBA00022475"/>
    </source>
</evidence>
<dbReference type="PANTHER" id="PTHR24249">
    <property type="entry name" value="HISTAMINE RECEPTOR-RELATED G-PROTEIN COUPLED RECEPTOR"/>
    <property type="match status" value="1"/>
</dbReference>
<feature type="transmembrane region" description="Helical" evidence="10">
    <location>
        <begin position="32"/>
        <end position="53"/>
    </location>
</feature>
<feature type="transmembrane region" description="Helical" evidence="10">
    <location>
        <begin position="103"/>
        <end position="125"/>
    </location>
</feature>
<dbReference type="SMART" id="SM01381">
    <property type="entry name" value="7TM_GPCR_Srsx"/>
    <property type="match status" value="1"/>
</dbReference>
<dbReference type="FunCoup" id="A0A6P8ID03">
    <property type="interactions" value="700"/>
</dbReference>
<dbReference type="AlphaFoldDB" id="A0A6P8ID03"/>
<dbReference type="GO" id="GO:0004930">
    <property type="term" value="F:G protein-coupled receptor activity"/>
    <property type="evidence" value="ECO:0007669"/>
    <property type="project" value="UniProtKB-KW"/>
</dbReference>
<dbReference type="OrthoDB" id="5976768at2759"/>
<proteinExistence type="inferred from homology"/>
<feature type="transmembrane region" description="Helical" evidence="10">
    <location>
        <begin position="240"/>
        <end position="259"/>
    </location>
</feature>
<dbReference type="Pfam" id="PF00001">
    <property type="entry name" value="7tm_1"/>
    <property type="match status" value="1"/>
</dbReference>
<feature type="transmembrane region" description="Helical" evidence="10">
    <location>
        <begin position="279"/>
        <end position="299"/>
    </location>
</feature>
<dbReference type="GeneID" id="116298712"/>
<evidence type="ECO:0000259" key="11">
    <source>
        <dbReference type="PROSITE" id="PS50262"/>
    </source>
</evidence>
<comment type="similarity">
    <text evidence="9">Belongs to the G-protein coupled receptor 1 family.</text>
</comment>
<dbReference type="KEGG" id="aten:116298712"/>
<evidence type="ECO:0000256" key="5">
    <source>
        <dbReference type="ARBA" id="ARBA00023040"/>
    </source>
</evidence>
<keyword evidence="12" id="KW-1185">Reference proteome</keyword>
<evidence type="ECO:0000256" key="8">
    <source>
        <dbReference type="ARBA" id="ARBA00023224"/>
    </source>
</evidence>
<evidence type="ECO:0000256" key="10">
    <source>
        <dbReference type="SAM" id="Phobius"/>
    </source>
</evidence>
<protein>
    <submittedName>
        <fullName evidence="13">5-hydroxytryptamine receptor 1-like</fullName>
    </submittedName>
</protein>
<dbReference type="PROSITE" id="PS50262">
    <property type="entry name" value="G_PROTEIN_RECEP_F1_2"/>
    <property type="match status" value="1"/>
</dbReference>
<keyword evidence="4 10" id="KW-1133">Transmembrane helix</keyword>
<comment type="subcellular location">
    <subcellularLocation>
        <location evidence="1">Cell membrane</location>
        <topology evidence="1">Multi-pass membrane protein</topology>
    </subcellularLocation>
</comment>
<keyword evidence="6 10" id="KW-0472">Membrane</keyword>
<keyword evidence="3 9" id="KW-0812">Transmembrane</keyword>
<sequence>MPGINQSDATIMNCTSKDGWEAYLQETNTGFWVLKIIIAMVTVIGNGLVIFLIVTRKKLHTTDNWFILSLGLSDLLIGIYITPSELICKFFLACIKQPDVRSFVPNFLIISSICNLCALTVDRYVAILHPLRYVVLMTSRRVKQLVFLAWFLPLIIAGASLILDMSQYKNTVGSYLIVFNIVLVSLIPSLALTIVYLRIYIVVLNQRKMTKSQLTINMSGQPEDNERKSRKRLERSRDRSSIRVLGIVITFFVLCWQPSTYRAICEHFKVCHVTLAVVQTSRILILLNSCVNFTVYALLKRDIRKEFLAKWKTTIQYYRERNSSISTRSVSSTLSTFSTSLRYLDQKIELAALNNNVQ</sequence>
<feature type="domain" description="G-protein coupled receptors family 1 profile" evidence="11">
    <location>
        <begin position="45"/>
        <end position="296"/>
    </location>
</feature>
<dbReference type="PRINTS" id="PR00237">
    <property type="entry name" value="GPCRRHODOPSN"/>
</dbReference>
<evidence type="ECO:0000313" key="12">
    <source>
        <dbReference type="Proteomes" id="UP000515163"/>
    </source>
</evidence>
<dbReference type="Gene3D" id="1.20.1070.10">
    <property type="entry name" value="Rhodopsin 7-helix transmembrane proteins"/>
    <property type="match status" value="1"/>
</dbReference>
<dbReference type="PROSITE" id="PS00237">
    <property type="entry name" value="G_PROTEIN_RECEP_F1_1"/>
    <property type="match status" value="1"/>
</dbReference>
<keyword evidence="5 9" id="KW-0297">G-protein coupled receptor</keyword>